<dbReference type="EMBL" id="BMHH01000011">
    <property type="protein sequence ID" value="GGA98194.1"/>
    <property type="molecule type" value="Genomic_DNA"/>
</dbReference>
<dbReference type="GO" id="GO:0009425">
    <property type="term" value="C:bacterial-type flagellum basal body"/>
    <property type="evidence" value="ECO:0007669"/>
    <property type="project" value="UniProtKB-SubCell"/>
</dbReference>
<keyword evidence="6" id="KW-0145">Chemotaxis</keyword>
<evidence type="ECO:0000313" key="12">
    <source>
        <dbReference type="EMBL" id="GGA98194.1"/>
    </source>
</evidence>
<dbReference type="GO" id="GO:0071978">
    <property type="term" value="P:bacterial-type flagellum-dependent swarming motility"/>
    <property type="evidence" value="ECO:0007669"/>
    <property type="project" value="TreeGrafter"/>
</dbReference>
<accession>A0A916SFV6</accession>
<dbReference type="InterPro" id="IPR001543">
    <property type="entry name" value="FliN-like_C"/>
</dbReference>
<evidence type="ECO:0000256" key="4">
    <source>
        <dbReference type="ARBA" id="ARBA00021898"/>
    </source>
</evidence>
<evidence type="ECO:0000256" key="10">
    <source>
        <dbReference type="ARBA" id="ARBA00025044"/>
    </source>
</evidence>
<sequence length="316" mass="34068">MTEFAGTSPQGSKPDVLAESILRAAGMSVDDLKSLGHVFKDAASTFSIRMKELAPIAVETEISGLESVERAQVEALLARHGMIVPVDVASWGSTIHMVADRAFVFTGLEALFGAGANFGAVESFKPFTSIERKVARELFAHLGAALDHVFAGADERIFRVGEPVDTSGFDPEEFGQSRLFACAFTIRAAGKTGTVRLLMPRACHRPMQDAIAELLRKPSAHSDPAWAKKLRLEVSRAKIGIEAFIHQGTMTLDEIARLKPGQVLKLPKDAIEQVRLRSGSQALFKCTLGKAGANFTVRIGDPVNQEEDLIDELAAG</sequence>
<dbReference type="Gene3D" id="3.40.1550.10">
    <property type="entry name" value="CheC-like"/>
    <property type="match status" value="1"/>
</dbReference>
<dbReference type="RefSeq" id="WP_188824820.1">
    <property type="nucleotide sequence ID" value="NZ_BMHH01000011.1"/>
</dbReference>
<dbReference type="PANTHER" id="PTHR30034:SF3">
    <property type="entry name" value="FLAGELLAR MOTOR SWITCH PROTEIN FLIM"/>
    <property type="match status" value="1"/>
</dbReference>
<proteinExistence type="inferred from homology"/>
<comment type="similarity">
    <text evidence="3">Belongs to the FliM family.</text>
</comment>
<evidence type="ECO:0000256" key="2">
    <source>
        <dbReference type="ARBA" id="ARBA00004202"/>
    </source>
</evidence>
<organism evidence="12 13">
    <name type="scientific">Brucella endophytica</name>
    <dbReference type="NCBI Taxonomy" id="1963359"/>
    <lineage>
        <taxon>Bacteria</taxon>
        <taxon>Pseudomonadati</taxon>
        <taxon>Pseudomonadota</taxon>
        <taxon>Alphaproteobacteria</taxon>
        <taxon>Hyphomicrobiales</taxon>
        <taxon>Brucellaceae</taxon>
        <taxon>Brucella/Ochrobactrum group</taxon>
        <taxon>Brucella</taxon>
    </lineage>
</organism>
<keyword evidence="8" id="KW-0472">Membrane</keyword>
<reference evidence="12" key="1">
    <citation type="journal article" date="2014" name="Int. J. Syst. Evol. Microbiol.">
        <title>Complete genome sequence of Corynebacterium casei LMG S-19264T (=DSM 44701T), isolated from a smear-ripened cheese.</title>
        <authorList>
            <consortium name="US DOE Joint Genome Institute (JGI-PGF)"/>
            <person name="Walter F."/>
            <person name="Albersmeier A."/>
            <person name="Kalinowski J."/>
            <person name="Ruckert C."/>
        </authorList>
    </citation>
    <scope>NUCLEOTIDE SEQUENCE</scope>
    <source>
        <strain evidence="12">CGMCC 1.15082</strain>
    </source>
</reference>
<name>A0A916SFV6_9HYPH</name>
<comment type="subcellular location">
    <subcellularLocation>
        <location evidence="1">Bacterial flagellum basal body</location>
    </subcellularLocation>
    <subcellularLocation>
        <location evidence="2">Cell membrane</location>
        <topology evidence="2">Peripheral membrane protein</topology>
    </subcellularLocation>
</comment>
<keyword evidence="5" id="KW-1003">Cell membrane</keyword>
<dbReference type="PANTHER" id="PTHR30034">
    <property type="entry name" value="FLAGELLAR MOTOR SWITCH PROTEIN FLIM"/>
    <property type="match status" value="1"/>
</dbReference>
<dbReference type="AlphaFoldDB" id="A0A916SFV6"/>
<comment type="function">
    <text evidence="10">FliM is one of three proteins (FliG, FliN, FliM) that forms the rotor-mounted switch complex (C ring), located at the base of the basal body. This complex interacts with the CheY and CheZ chemotaxis proteins, in addition to contacting components of the motor that determine the direction of flagellar rotation.</text>
</comment>
<dbReference type="Gene3D" id="2.30.330.10">
    <property type="entry name" value="SpoA-like"/>
    <property type="match status" value="1"/>
</dbReference>
<evidence type="ECO:0000256" key="5">
    <source>
        <dbReference type="ARBA" id="ARBA00022475"/>
    </source>
</evidence>
<dbReference type="Proteomes" id="UP000646478">
    <property type="component" value="Unassembled WGS sequence"/>
</dbReference>
<evidence type="ECO:0000256" key="9">
    <source>
        <dbReference type="ARBA" id="ARBA00023143"/>
    </source>
</evidence>
<keyword evidence="9" id="KW-0975">Bacterial flagellum</keyword>
<feature type="domain" description="Flagellar motor switch protein FliN-like C-terminal" evidence="11">
    <location>
        <begin position="233"/>
        <end position="303"/>
    </location>
</feature>
<dbReference type="InterPro" id="IPR036429">
    <property type="entry name" value="SpoA-like_sf"/>
</dbReference>
<protein>
    <recommendedName>
        <fullName evidence="4">Flagellar motor switch protein FliM</fullName>
    </recommendedName>
</protein>
<keyword evidence="7" id="KW-0283">Flagellar rotation</keyword>
<gene>
    <name evidence="12" type="ORF">GCM10011491_28050</name>
</gene>
<keyword evidence="13" id="KW-1185">Reference proteome</keyword>
<evidence type="ECO:0000259" key="11">
    <source>
        <dbReference type="Pfam" id="PF01052"/>
    </source>
</evidence>
<evidence type="ECO:0000256" key="1">
    <source>
        <dbReference type="ARBA" id="ARBA00004117"/>
    </source>
</evidence>
<evidence type="ECO:0000256" key="6">
    <source>
        <dbReference type="ARBA" id="ARBA00022500"/>
    </source>
</evidence>
<dbReference type="InterPro" id="IPR028976">
    <property type="entry name" value="CheC-like_sf"/>
</dbReference>
<comment type="caution">
    <text evidence="12">The sequence shown here is derived from an EMBL/GenBank/DDBJ whole genome shotgun (WGS) entry which is preliminary data.</text>
</comment>
<dbReference type="SUPFAM" id="SSF101801">
    <property type="entry name" value="Surface presentation of antigens (SPOA)"/>
    <property type="match status" value="1"/>
</dbReference>
<reference evidence="12" key="2">
    <citation type="submission" date="2020-09" db="EMBL/GenBank/DDBJ databases">
        <authorList>
            <person name="Sun Q."/>
            <person name="Zhou Y."/>
        </authorList>
    </citation>
    <scope>NUCLEOTIDE SEQUENCE</scope>
    <source>
        <strain evidence="12">CGMCC 1.15082</strain>
    </source>
</reference>
<evidence type="ECO:0000256" key="8">
    <source>
        <dbReference type="ARBA" id="ARBA00023136"/>
    </source>
</evidence>
<dbReference type="GO" id="GO:0005886">
    <property type="term" value="C:plasma membrane"/>
    <property type="evidence" value="ECO:0007669"/>
    <property type="project" value="UniProtKB-SubCell"/>
</dbReference>
<dbReference type="Pfam" id="PF01052">
    <property type="entry name" value="FliMN_C"/>
    <property type="match status" value="1"/>
</dbReference>
<dbReference type="GO" id="GO:0050918">
    <property type="term" value="P:positive chemotaxis"/>
    <property type="evidence" value="ECO:0007669"/>
    <property type="project" value="TreeGrafter"/>
</dbReference>
<evidence type="ECO:0000256" key="3">
    <source>
        <dbReference type="ARBA" id="ARBA00011049"/>
    </source>
</evidence>
<evidence type="ECO:0000313" key="13">
    <source>
        <dbReference type="Proteomes" id="UP000646478"/>
    </source>
</evidence>
<evidence type="ECO:0000256" key="7">
    <source>
        <dbReference type="ARBA" id="ARBA00022779"/>
    </source>
</evidence>